<proteinExistence type="predicted"/>
<dbReference type="EMBL" id="KZ998009">
    <property type="protein sequence ID" value="RKO86664.1"/>
    <property type="molecule type" value="Genomic_DNA"/>
</dbReference>
<name>A0A4P9W3F9_9FUNG</name>
<feature type="compositionally biased region" description="Gly residues" evidence="1">
    <location>
        <begin position="87"/>
        <end position="99"/>
    </location>
</feature>
<dbReference type="AlphaFoldDB" id="A0A4P9W3F9"/>
<sequence>MKLAFLILAVAAVASVPALAGTVGTSPHAPLITASPAACVRRGYTGPVLGVSDIPDGGGGTDGNTNHVVPEFSNGKNYNPQEDNPGFGYGFGGGEGPGPAEGNRRRVDPDDCL</sequence>
<keyword evidence="2" id="KW-0732">Signal</keyword>
<dbReference type="Proteomes" id="UP000269721">
    <property type="component" value="Unassembled WGS sequence"/>
</dbReference>
<feature type="compositionally biased region" description="Basic and acidic residues" evidence="1">
    <location>
        <begin position="102"/>
        <end position="113"/>
    </location>
</feature>
<evidence type="ECO:0000256" key="2">
    <source>
        <dbReference type="SAM" id="SignalP"/>
    </source>
</evidence>
<evidence type="ECO:0000256" key="1">
    <source>
        <dbReference type="SAM" id="MobiDB-lite"/>
    </source>
</evidence>
<accession>A0A4P9W3F9</accession>
<feature type="chain" id="PRO_5020789108" evidence="2">
    <location>
        <begin position="21"/>
        <end position="113"/>
    </location>
</feature>
<reference evidence="4" key="1">
    <citation type="journal article" date="2018" name="Nat. Microbiol.">
        <title>Leveraging single-cell genomics to expand the fungal tree of life.</title>
        <authorList>
            <person name="Ahrendt S.R."/>
            <person name="Quandt C.A."/>
            <person name="Ciobanu D."/>
            <person name="Clum A."/>
            <person name="Salamov A."/>
            <person name="Andreopoulos B."/>
            <person name="Cheng J.F."/>
            <person name="Woyke T."/>
            <person name="Pelin A."/>
            <person name="Henrissat B."/>
            <person name="Reynolds N.K."/>
            <person name="Benny G.L."/>
            <person name="Smith M.E."/>
            <person name="James T.Y."/>
            <person name="Grigoriev I.V."/>
        </authorList>
    </citation>
    <scope>NUCLEOTIDE SEQUENCE [LARGE SCALE GENOMIC DNA]</scope>
</reference>
<gene>
    <name evidence="3" type="ORF">BDK51DRAFT_39285</name>
</gene>
<organism evidence="3 4">
    <name type="scientific">Blyttiomyces helicus</name>
    <dbReference type="NCBI Taxonomy" id="388810"/>
    <lineage>
        <taxon>Eukaryota</taxon>
        <taxon>Fungi</taxon>
        <taxon>Fungi incertae sedis</taxon>
        <taxon>Chytridiomycota</taxon>
        <taxon>Chytridiomycota incertae sedis</taxon>
        <taxon>Chytridiomycetes</taxon>
        <taxon>Chytridiomycetes incertae sedis</taxon>
        <taxon>Blyttiomyces</taxon>
    </lineage>
</organism>
<feature type="signal peptide" evidence="2">
    <location>
        <begin position="1"/>
        <end position="20"/>
    </location>
</feature>
<evidence type="ECO:0000313" key="3">
    <source>
        <dbReference type="EMBL" id="RKO86664.1"/>
    </source>
</evidence>
<feature type="region of interest" description="Disordered" evidence="1">
    <location>
        <begin position="51"/>
        <end position="113"/>
    </location>
</feature>
<protein>
    <submittedName>
        <fullName evidence="3">Uncharacterized protein</fullName>
    </submittedName>
</protein>
<evidence type="ECO:0000313" key="4">
    <source>
        <dbReference type="Proteomes" id="UP000269721"/>
    </source>
</evidence>
<keyword evidence="4" id="KW-1185">Reference proteome</keyword>